<feature type="transmembrane region" description="Helical" evidence="15">
    <location>
        <begin position="12"/>
        <end position="33"/>
    </location>
</feature>
<keyword evidence="12 15" id="KW-0472">Membrane</keyword>
<sequence>MDDDDGHSFANNVIVILIAMGSAAFVVSTYQIIATFLCNKRIITDQNPSQQQHPLPTITTTTSFATQPQMIPTHKYHKKKVDNVSGDGDEGDTCAVCLGDFEEGEELRTMPECLHYFHVPCIDIWLSSHSSCPVCRASATPSLEMLHSNHDHSIDMAQFGVAHSEFVIRR</sequence>
<evidence type="ECO:0000256" key="10">
    <source>
        <dbReference type="ARBA" id="ARBA00022833"/>
    </source>
</evidence>
<dbReference type="Gene3D" id="3.30.40.10">
    <property type="entry name" value="Zinc/RING finger domain, C3HC4 (zinc finger)"/>
    <property type="match status" value="1"/>
</dbReference>
<dbReference type="GO" id="GO:0008270">
    <property type="term" value="F:zinc ion binding"/>
    <property type="evidence" value="ECO:0007669"/>
    <property type="project" value="UniProtKB-KW"/>
</dbReference>
<organism evidence="17 18">
    <name type="scientific">Abrus precatorius</name>
    <name type="common">Indian licorice</name>
    <name type="synonym">Glycine abrus</name>
    <dbReference type="NCBI Taxonomy" id="3816"/>
    <lineage>
        <taxon>Eukaryota</taxon>
        <taxon>Viridiplantae</taxon>
        <taxon>Streptophyta</taxon>
        <taxon>Embryophyta</taxon>
        <taxon>Tracheophyta</taxon>
        <taxon>Spermatophyta</taxon>
        <taxon>Magnoliopsida</taxon>
        <taxon>eudicotyledons</taxon>
        <taxon>Gunneridae</taxon>
        <taxon>Pentapetalae</taxon>
        <taxon>rosids</taxon>
        <taxon>fabids</taxon>
        <taxon>Fabales</taxon>
        <taxon>Fabaceae</taxon>
        <taxon>Papilionoideae</taxon>
        <taxon>50 kb inversion clade</taxon>
        <taxon>NPAAA clade</taxon>
        <taxon>indigoferoid/millettioid clade</taxon>
        <taxon>Abreae</taxon>
        <taxon>Abrus</taxon>
    </lineage>
</organism>
<dbReference type="GeneID" id="113870478"/>
<dbReference type="RefSeq" id="XP_027362869.1">
    <property type="nucleotide sequence ID" value="XM_027507068.1"/>
</dbReference>
<evidence type="ECO:0000256" key="11">
    <source>
        <dbReference type="ARBA" id="ARBA00022989"/>
    </source>
</evidence>
<dbReference type="KEGG" id="aprc:113870478"/>
<evidence type="ECO:0000256" key="15">
    <source>
        <dbReference type="SAM" id="Phobius"/>
    </source>
</evidence>
<keyword evidence="11 15" id="KW-1133">Transmembrane helix</keyword>
<comment type="catalytic activity">
    <reaction evidence="1">
        <text>S-ubiquitinyl-[E2 ubiquitin-conjugating enzyme]-L-cysteine + [acceptor protein]-L-lysine = [E2 ubiquitin-conjugating enzyme]-L-cysteine + N(6)-ubiquitinyl-[acceptor protein]-L-lysine.</text>
        <dbReference type="EC" id="2.3.2.27"/>
    </reaction>
</comment>
<keyword evidence="17" id="KW-1185">Reference proteome</keyword>
<keyword evidence="8 14" id="KW-0863">Zinc-finger</keyword>
<dbReference type="CDD" id="cd16461">
    <property type="entry name" value="RING-H2_EL5-like"/>
    <property type="match status" value="1"/>
</dbReference>
<reference evidence="18" key="2">
    <citation type="submission" date="2025-08" db="UniProtKB">
        <authorList>
            <consortium name="RefSeq"/>
        </authorList>
    </citation>
    <scope>IDENTIFICATION</scope>
    <source>
        <tissue evidence="18">Young leaves</tissue>
    </source>
</reference>
<dbReference type="InterPro" id="IPR013083">
    <property type="entry name" value="Znf_RING/FYVE/PHD"/>
</dbReference>
<keyword evidence="5" id="KW-0808">Transferase</keyword>
<dbReference type="Proteomes" id="UP000694853">
    <property type="component" value="Unplaced"/>
</dbReference>
<protein>
    <recommendedName>
        <fullName evidence="4">RING-type E3 ubiquitin transferase</fullName>
        <ecNumber evidence="4">2.3.2.27</ecNumber>
    </recommendedName>
</protein>
<keyword evidence="10" id="KW-0862">Zinc</keyword>
<comment type="similarity">
    <text evidence="13">Belongs to the RING-type zinc finger family. ATL subfamily.</text>
</comment>
<evidence type="ECO:0000256" key="4">
    <source>
        <dbReference type="ARBA" id="ARBA00012483"/>
    </source>
</evidence>
<dbReference type="OrthoDB" id="8062037at2759"/>
<accession>A0A8B8M6Y3</accession>
<keyword evidence="6 15" id="KW-0812">Transmembrane</keyword>
<evidence type="ECO:0000256" key="2">
    <source>
        <dbReference type="ARBA" id="ARBA00004167"/>
    </source>
</evidence>
<evidence type="ECO:0000313" key="17">
    <source>
        <dbReference type="Proteomes" id="UP000694853"/>
    </source>
</evidence>
<evidence type="ECO:0000313" key="18">
    <source>
        <dbReference type="RefSeq" id="XP_027362869.1"/>
    </source>
</evidence>
<dbReference type="InterPro" id="IPR044600">
    <property type="entry name" value="ATL1/ATL16-like"/>
</dbReference>
<dbReference type="AlphaFoldDB" id="A0A8B8M6Y3"/>
<dbReference type="PANTHER" id="PTHR46913:SF1">
    <property type="entry name" value="RING-H2 FINGER PROTEIN ATL16"/>
    <property type="match status" value="1"/>
</dbReference>
<name>A0A8B8M6Y3_ABRPR</name>
<dbReference type="GO" id="GO:0016567">
    <property type="term" value="P:protein ubiquitination"/>
    <property type="evidence" value="ECO:0007669"/>
    <property type="project" value="UniProtKB-UniPathway"/>
</dbReference>
<evidence type="ECO:0000256" key="8">
    <source>
        <dbReference type="ARBA" id="ARBA00022771"/>
    </source>
</evidence>
<dbReference type="GO" id="GO:0016020">
    <property type="term" value="C:membrane"/>
    <property type="evidence" value="ECO:0007669"/>
    <property type="project" value="UniProtKB-SubCell"/>
</dbReference>
<dbReference type="PANTHER" id="PTHR46913">
    <property type="entry name" value="RING-H2 FINGER PROTEIN ATL16"/>
    <property type="match status" value="1"/>
</dbReference>
<keyword evidence="7" id="KW-0479">Metal-binding</keyword>
<dbReference type="InterPro" id="IPR001841">
    <property type="entry name" value="Znf_RING"/>
</dbReference>
<keyword evidence="9" id="KW-0833">Ubl conjugation pathway</keyword>
<dbReference type="PROSITE" id="PS50089">
    <property type="entry name" value="ZF_RING_2"/>
    <property type="match status" value="1"/>
</dbReference>
<evidence type="ECO:0000256" key="1">
    <source>
        <dbReference type="ARBA" id="ARBA00000900"/>
    </source>
</evidence>
<dbReference type="Pfam" id="PF13639">
    <property type="entry name" value="zf-RING_2"/>
    <property type="match status" value="1"/>
</dbReference>
<gene>
    <name evidence="18" type="primary">LOC113870478</name>
</gene>
<evidence type="ECO:0000256" key="3">
    <source>
        <dbReference type="ARBA" id="ARBA00004906"/>
    </source>
</evidence>
<dbReference type="GO" id="GO:0061630">
    <property type="term" value="F:ubiquitin protein ligase activity"/>
    <property type="evidence" value="ECO:0007669"/>
    <property type="project" value="UniProtKB-EC"/>
</dbReference>
<dbReference type="EC" id="2.3.2.27" evidence="4"/>
<evidence type="ECO:0000259" key="16">
    <source>
        <dbReference type="PROSITE" id="PS50089"/>
    </source>
</evidence>
<feature type="domain" description="RING-type" evidence="16">
    <location>
        <begin position="94"/>
        <end position="136"/>
    </location>
</feature>
<dbReference type="SUPFAM" id="SSF57850">
    <property type="entry name" value="RING/U-box"/>
    <property type="match status" value="1"/>
</dbReference>
<evidence type="ECO:0000256" key="14">
    <source>
        <dbReference type="PROSITE-ProRule" id="PRU00175"/>
    </source>
</evidence>
<evidence type="ECO:0000256" key="13">
    <source>
        <dbReference type="ARBA" id="ARBA00024209"/>
    </source>
</evidence>
<proteinExistence type="inferred from homology"/>
<dbReference type="SMART" id="SM00184">
    <property type="entry name" value="RING"/>
    <property type="match status" value="1"/>
</dbReference>
<evidence type="ECO:0000256" key="7">
    <source>
        <dbReference type="ARBA" id="ARBA00022723"/>
    </source>
</evidence>
<comment type="subcellular location">
    <subcellularLocation>
        <location evidence="2">Membrane</location>
        <topology evidence="2">Single-pass membrane protein</topology>
    </subcellularLocation>
</comment>
<evidence type="ECO:0000256" key="6">
    <source>
        <dbReference type="ARBA" id="ARBA00022692"/>
    </source>
</evidence>
<evidence type="ECO:0000256" key="5">
    <source>
        <dbReference type="ARBA" id="ARBA00022679"/>
    </source>
</evidence>
<evidence type="ECO:0000256" key="9">
    <source>
        <dbReference type="ARBA" id="ARBA00022786"/>
    </source>
</evidence>
<comment type="pathway">
    <text evidence="3">Protein modification; protein ubiquitination.</text>
</comment>
<evidence type="ECO:0000256" key="12">
    <source>
        <dbReference type="ARBA" id="ARBA00023136"/>
    </source>
</evidence>
<reference evidence="17" key="1">
    <citation type="journal article" date="2019" name="Toxins">
        <title>Detection of Abrin-Like and Prepropulchellin-Like Toxin Genes and Transcripts Using Whole Genome Sequencing and Full-Length Transcript Sequencing of Abrus precatorius.</title>
        <authorList>
            <person name="Hovde B.T."/>
            <person name="Daligault H.E."/>
            <person name="Hanschen E.R."/>
            <person name="Kunde Y.A."/>
            <person name="Johnson M.B."/>
            <person name="Starkenburg S.R."/>
            <person name="Johnson S.L."/>
        </authorList>
    </citation>
    <scope>NUCLEOTIDE SEQUENCE [LARGE SCALE GENOMIC DNA]</scope>
</reference>
<dbReference type="UniPathway" id="UPA00143"/>